<dbReference type="Proteomes" id="UP001221597">
    <property type="component" value="Chromosome"/>
</dbReference>
<dbReference type="EMBL" id="CP121671">
    <property type="protein sequence ID" value="WFT73864.1"/>
    <property type="molecule type" value="Genomic_DNA"/>
</dbReference>
<evidence type="ECO:0000256" key="1">
    <source>
        <dbReference type="SAM" id="SignalP"/>
    </source>
</evidence>
<keyword evidence="3" id="KW-1185">Reference proteome</keyword>
<feature type="signal peptide" evidence="1">
    <location>
        <begin position="1"/>
        <end position="23"/>
    </location>
</feature>
<accession>A0ABY8IX49</accession>
<feature type="chain" id="PRO_5046998700" evidence="1">
    <location>
        <begin position="24"/>
        <end position="44"/>
    </location>
</feature>
<evidence type="ECO:0000313" key="3">
    <source>
        <dbReference type="Proteomes" id="UP001221597"/>
    </source>
</evidence>
<proteinExistence type="predicted"/>
<evidence type="ECO:0000313" key="2">
    <source>
        <dbReference type="EMBL" id="WFT73864.1"/>
    </source>
</evidence>
<reference evidence="2 3" key="1">
    <citation type="submission" date="2023-04" db="EMBL/GenBank/DDBJ databases">
        <title>Genome sequence of Halobacillus naozhouensis KACC 21980.</title>
        <authorList>
            <person name="Kim S."/>
            <person name="Heo J."/>
            <person name="Kwon S.-W."/>
        </authorList>
    </citation>
    <scope>NUCLEOTIDE SEQUENCE [LARGE SCALE GENOMIC DNA]</scope>
    <source>
        <strain evidence="2 3">KCTC 13234</strain>
    </source>
</reference>
<sequence length="44" mass="4557">MKKKLIVTAFAAALVASVLSGFANTQTIEEAHRGVIPGSTVELS</sequence>
<protein>
    <submittedName>
        <fullName evidence="2">Uncharacterized protein</fullName>
    </submittedName>
</protein>
<keyword evidence="1" id="KW-0732">Signal</keyword>
<gene>
    <name evidence="2" type="ORF">P9989_16025</name>
</gene>
<dbReference type="RefSeq" id="WP_283075871.1">
    <property type="nucleotide sequence ID" value="NZ_CP121671.1"/>
</dbReference>
<name>A0ABY8IX49_9BACI</name>
<organism evidence="2 3">
    <name type="scientific">Halobacillus naozhouensis</name>
    <dbReference type="NCBI Taxonomy" id="554880"/>
    <lineage>
        <taxon>Bacteria</taxon>
        <taxon>Bacillati</taxon>
        <taxon>Bacillota</taxon>
        <taxon>Bacilli</taxon>
        <taxon>Bacillales</taxon>
        <taxon>Bacillaceae</taxon>
        <taxon>Halobacillus</taxon>
    </lineage>
</organism>